<keyword evidence="4" id="KW-1185">Reference proteome</keyword>
<keyword evidence="2" id="KW-0812">Transmembrane</keyword>
<feature type="transmembrane region" description="Helical" evidence="2">
    <location>
        <begin position="267"/>
        <end position="285"/>
    </location>
</feature>
<feature type="transmembrane region" description="Helical" evidence="2">
    <location>
        <begin position="22"/>
        <end position="46"/>
    </location>
</feature>
<evidence type="ECO:0000256" key="2">
    <source>
        <dbReference type="SAM" id="Phobius"/>
    </source>
</evidence>
<reference evidence="3 4" key="1">
    <citation type="journal article" date="2013" name="Front. Microbiol.">
        <title>Comparative genomic analyses of the cyanobacterium, Lyngbya aestuarii BL J, a powerful hydrogen producer.</title>
        <authorList>
            <person name="Kothari A."/>
            <person name="Vaughn M."/>
            <person name="Garcia-Pichel F."/>
        </authorList>
    </citation>
    <scope>NUCLEOTIDE SEQUENCE [LARGE SCALE GENOMIC DNA]</scope>
    <source>
        <strain evidence="3 4">BL J</strain>
    </source>
</reference>
<dbReference type="Proteomes" id="UP000017127">
    <property type="component" value="Unassembled WGS sequence"/>
</dbReference>
<organism evidence="3 4">
    <name type="scientific">Lyngbya aestuarii BL J</name>
    <dbReference type="NCBI Taxonomy" id="1348334"/>
    <lineage>
        <taxon>Bacteria</taxon>
        <taxon>Bacillati</taxon>
        <taxon>Cyanobacteriota</taxon>
        <taxon>Cyanophyceae</taxon>
        <taxon>Oscillatoriophycideae</taxon>
        <taxon>Oscillatoriales</taxon>
        <taxon>Microcoleaceae</taxon>
        <taxon>Lyngbya</taxon>
    </lineage>
</organism>
<name>U7QG27_9CYAN</name>
<evidence type="ECO:0000313" key="4">
    <source>
        <dbReference type="Proteomes" id="UP000017127"/>
    </source>
</evidence>
<feature type="transmembrane region" description="Helical" evidence="2">
    <location>
        <begin position="88"/>
        <end position="112"/>
    </location>
</feature>
<sequence length="1224" mass="136811">MGWVFALNAEAFRVVSRVPQGLIISILIVLFAGLSQAIAQSIILFINKVQPLRFVFSLLINALLFVAGFLFLVFSTWLITLLPGTVNVSLITLIKVLGISYATLVFSFLGALPYLGLPLLSLLSVWHLLALVVGFSAVTEIAVEKGLGYVVFGWIVLQILQQTVGRPLANFGRWLSDTVAGVDLSTRRRDVNNLVQTRAQQSSSVWQEQLRERITEIRQTPYSSEYNSQTTVTETKPQPASTSTATFSQLPNRIENRPTQTNKTVKTILGLFGIAILTYIIIIFLRPIREWWFGWYTSLPTLFRLTFKLVWIGVIALVVAGLLAPLETLGWWAGWYDDQVDTTVNAVELAEPVADPQTISRYIVYLDGIGKSTFEYLPDIEEFLNTLAPALPDDMALIRGIMPYSVLNNPLDQDRPLAFLWKLVEKSRLANPASVLGLLINIRNVLIVGVSADKRYGPLYNQGIAQVVYNGLVKNGYRLNSSIPITLIGYSGGGQMSCACAPFLKRAISAPIDVISLGGVISGNCNILKLEHLYHLVGDEDGVEQIGPIMFPGRWKIFPLSYWNRAKRRGKTSIFSMGPVGHQVPGGILDPDLTLSDGHSSLEQTINYIKKIVQGNLLPKIDLTAVQASNYELYRQAEFTRPDYYPIDQTVNSHLYKPIGTWMGRLILPKLEERSQIRGVLFEVHHADTDSQHLVGQVVKLRWADHPQVQKLVKAVTQDVHFSADAEYTSKYGGLVHPVRLNHWQSVDPLESLAGSHPVDDLIIMLEGGVTVEEEPTATSNYPVTLRIYHTPIQITGRYYGLIQFVRPISGTDQFRVVHFNPISRQFDGFPEQVRLPEVIQAPAYGSYPSTTHKIEQSPLNETGWYIYGAKDANGQFVVQSLAPRSLLRLQANQVRFEKSADRYIRKEAWDNIVAQKGQISSVLCLNHKDESSSAIQNAIADWQEGDRALLLHSYGGIGGKNKEPAASTPIFFGHFAYGVAEVIRDPLASELRFEISYHQVYTHNTDGLIAGTLHWSRYVGDRQFGWLGTRPICDILVKLDAFTGDYNFDGVRRSPLTEMLSQLEVMTARYRIGDGTGGTYVGPANNCSQDSNRALFASIQNIKAGIESNQDWLKNWASRHPQQAEDFNQLIELGIDLKRQLQPFGQPRSDWENQEYNLGTTLEDEPLRNLAMGLSSWRTLLPRKASDTVVQTFLKYNACVWVLRTNQIGGYNPNIEPIAPITL</sequence>
<protein>
    <submittedName>
        <fullName evidence="3">Putative membrane protein</fullName>
    </submittedName>
</protein>
<feature type="transmembrane region" description="Helical" evidence="2">
    <location>
        <begin position="305"/>
        <end position="326"/>
    </location>
</feature>
<keyword evidence="2" id="KW-0472">Membrane</keyword>
<feature type="region of interest" description="Disordered" evidence="1">
    <location>
        <begin position="226"/>
        <end position="246"/>
    </location>
</feature>
<keyword evidence="2" id="KW-1133">Transmembrane helix</keyword>
<dbReference type="EMBL" id="AUZM01000029">
    <property type="protein sequence ID" value="ERT06889.1"/>
    <property type="molecule type" value="Genomic_DNA"/>
</dbReference>
<evidence type="ECO:0000313" key="3">
    <source>
        <dbReference type="EMBL" id="ERT06889.1"/>
    </source>
</evidence>
<dbReference type="AlphaFoldDB" id="U7QG27"/>
<accession>U7QG27</accession>
<comment type="caution">
    <text evidence="3">The sequence shown here is derived from an EMBL/GenBank/DDBJ whole genome shotgun (WGS) entry which is preliminary data.</text>
</comment>
<feature type="transmembrane region" description="Helical" evidence="2">
    <location>
        <begin position="58"/>
        <end position="82"/>
    </location>
</feature>
<feature type="transmembrane region" description="Helical" evidence="2">
    <location>
        <begin position="119"/>
        <end position="141"/>
    </location>
</feature>
<proteinExistence type="predicted"/>
<gene>
    <name evidence="3" type="ORF">M595_3195</name>
</gene>
<evidence type="ECO:0000256" key="1">
    <source>
        <dbReference type="SAM" id="MobiDB-lite"/>
    </source>
</evidence>
<dbReference type="PATRIC" id="fig|1348334.3.peg.3094"/>